<reference evidence="1 2" key="1">
    <citation type="submission" date="2018-12" db="EMBL/GenBank/DDBJ databases">
        <title>Draft genome sequence of Xylaria grammica IHI A82.</title>
        <authorList>
            <person name="Buettner E."/>
            <person name="Kellner H."/>
        </authorList>
    </citation>
    <scope>NUCLEOTIDE SEQUENCE [LARGE SCALE GENOMIC DNA]</scope>
    <source>
        <strain evidence="1 2">IHI A82</strain>
    </source>
</reference>
<name>A0A439CY54_9PEZI</name>
<dbReference type="SUPFAM" id="SSF47336">
    <property type="entry name" value="ACP-like"/>
    <property type="match status" value="1"/>
</dbReference>
<dbReference type="InterPro" id="IPR036736">
    <property type="entry name" value="ACP-like_sf"/>
</dbReference>
<organism evidence="1 2">
    <name type="scientific">Xylaria grammica</name>
    <dbReference type="NCBI Taxonomy" id="363999"/>
    <lineage>
        <taxon>Eukaryota</taxon>
        <taxon>Fungi</taxon>
        <taxon>Dikarya</taxon>
        <taxon>Ascomycota</taxon>
        <taxon>Pezizomycotina</taxon>
        <taxon>Sordariomycetes</taxon>
        <taxon>Xylariomycetidae</taxon>
        <taxon>Xylariales</taxon>
        <taxon>Xylariaceae</taxon>
        <taxon>Xylaria</taxon>
    </lineage>
</organism>
<evidence type="ECO:0008006" key="3">
    <source>
        <dbReference type="Google" id="ProtNLM"/>
    </source>
</evidence>
<gene>
    <name evidence="1" type="ORF">EKO27_g8030</name>
</gene>
<evidence type="ECO:0000313" key="2">
    <source>
        <dbReference type="Proteomes" id="UP000286045"/>
    </source>
</evidence>
<dbReference type="AlphaFoldDB" id="A0A439CY54"/>
<sequence length="130" mass="14578">MLDPQSAILAEAFAAEKSETVEDHGGIQGRLSDSIAIWAKELPDTIPNILLAQSDAKSFRDAVLRTVRQQFSNLALTALDQIEDQKSFAEFGVDSMIASEFRIWLWAILKIEVAFLDLSVIRNTTYYLKD</sequence>
<dbReference type="STRING" id="363999.A0A439CY54"/>
<dbReference type="Proteomes" id="UP000286045">
    <property type="component" value="Unassembled WGS sequence"/>
</dbReference>
<comment type="caution">
    <text evidence="1">The sequence shown here is derived from an EMBL/GenBank/DDBJ whole genome shotgun (WGS) entry which is preliminary data.</text>
</comment>
<accession>A0A439CY54</accession>
<proteinExistence type="predicted"/>
<dbReference type="Gene3D" id="1.10.1200.10">
    <property type="entry name" value="ACP-like"/>
    <property type="match status" value="1"/>
</dbReference>
<evidence type="ECO:0000313" key="1">
    <source>
        <dbReference type="EMBL" id="RWA07070.1"/>
    </source>
</evidence>
<keyword evidence="2" id="KW-1185">Reference proteome</keyword>
<protein>
    <recommendedName>
        <fullName evidence="3">Carrier domain-containing protein</fullName>
    </recommendedName>
</protein>
<dbReference type="EMBL" id="RYZI01000285">
    <property type="protein sequence ID" value="RWA07070.1"/>
    <property type="molecule type" value="Genomic_DNA"/>
</dbReference>